<keyword evidence="1" id="KW-0732">Signal</keyword>
<keyword evidence="3" id="KW-1185">Reference proteome</keyword>
<dbReference type="EMBL" id="JBHRSD010000023">
    <property type="protein sequence ID" value="MFC3033601.1"/>
    <property type="molecule type" value="Genomic_DNA"/>
</dbReference>
<dbReference type="Proteomes" id="UP001595453">
    <property type="component" value="Unassembled WGS sequence"/>
</dbReference>
<accession>A0ABV7CM43</accession>
<feature type="signal peptide" evidence="1">
    <location>
        <begin position="1"/>
        <end position="19"/>
    </location>
</feature>
<dbReference type="SUPFAM" id="SSF82171">
    <property type="entry name" value="DPP6 N-terminal domain-like"/>
    <property type="match status" value="1"/>
</dbReference>
<proteinExistence type="predicted"/>
<evidence type="ECO:0000313" key="2">
    <source>
        <dbReference type="EMBL" id="MFC3033601.1"/>
    </source>
</evidence>
<sequence>MKKFAALSALLMAAFGVNASQIFVAKPSELGLNVFAITSAEGYHNQPLVTAQGVYFTGEVQQAESTQMDLFFYDFASGRSENLTQSPVSEYSPTLYPYDSGLSAIVVEPDGKQRLWFYPFDKTQSAKRLYEHLEPVGYHAWGANKDMILFMLGEPHYLLHGPVTGYQPQKRAEHIGRSLAYNAASQRFSFTYQDEQQQQWFATLDDATRTVNKHFVLANTVQDYTWLNANEVAYAIAGRIYRRNLNAVQKVSQWYDFSAYCQQISRLSVSGETLAFVCEQGI</sequence>
<evidence type="ECO:0000313" key="3">
    <source>
        <dbReference type="Proteomes" id="UP001595453"/>
    </source>
</evidence>
<organism evidence="2 3">
    <name type="scientific">Pseudoalteromonas fenneropenaei</name>
    <dbReference type="NCBI Taxonomy" id="1737459"/>
    <lineage>
        <taxon>Bacteria</taxon>
        <taxon>Pseudomonadati</taxon>
        <taxon>Pseudomonadota</taxon>
        <taxon>Gammaproteobacteria</taxon>
        <taxon>Alteromonadales</taxon>
        <taxon>Pseudoalteromonadaceae</taxon>
        <taxon>Pseudoalteromonas</taxon>
    </lineage>
</organism>
<protein>
    <submittedName>
        <fullName evidence="2">Uncharacterized protein</fullName>
    </submittedName>
</protein>
<dbReference type="RefSeq" id="WP_377125278.1">
    <property type="nucleotide sequence ID" value="NZ_JBHRSD010000023.1"/>
</dbReference>
<gene>
    <name evidence="2" type="ORF">ACFOEE_13820</name>
</gene>
<name>A0ABV7CM43_9GAMM</name>
<evidence type="ECO:0000256" key="1">
    <source>
        <dbReference type="SAM" id="SignalP"/>
    </source>
</evidence>
<comment type="caution">
    <text evidence="2">The sequence shown here is derived from an EMBL/GenBank/DDBJ whole genome shotgun (WGS) entry which is preliminary data.</text>
</comment>
<feature type="chain" id="PRO_5047184591" evidence="1">
    <location>
        <begin position="20"/>
        <end position="282"/>
    </location>
</feature>
<reference evidence="3" key="1">
    <citation type="journal article" date="2019" name="Int. J. Syst. Evol. Microbiol.">
        <title>The Global Catalogue of Microorganisms (GCM) 10K type strain sequencing project: providing services to taxonomists for standard genome sequencing and annotation.</title>
        <authorList>
            <consortium name="The Broad Institute Genomics Platform"/>
            <consortium name="The Broad Institute Genome Sequencing Center for Infectious Disease"/>
            <person name="Wu L."/>
            <person name="Ma J."/>
        </authorList>
    </citation>
    <scope>NUCLEOTIDE SEQUENCE [LARGE SCALE GENOMIC DNA]</scope>
    <source>
        <strain evidence="3">KCTC 42730</strain>
    </source>
</reference>